<sequence length="145" mass="16496">MPIKRLKITNYEALGLLVKTWATGENRLDKPGRFLPIPKTIAEFTGMLVHSGATTQLAVDEWLASFDGSMKRITFVQSTPEELVIRLPMRKMLEDTEKQIDMPGFYYPLPAFYSVDFFAGAPESINDYWRTHAERIGDYTIAQCG</sequence>
<dbReference type="EMBL" id="CP039690">
    <property type="protein sequence ID" value="QCI67605.1"/>
    <property type="molecule type" value="Genomic_DNA"/>
</dbReference>
<proteinExistence type="predicted"/>
<organism evidence="1 2">
    <name type="scientific">Phreatobacter stygius</name>
    <dbReference type="NCBI Taxonomy" id="1940610"/>
    <lineage>
        <taxon>Bacteria</taxon>
        <taxon>Pseudomonadati</taxon>
        <taxon>Pseudomonadota</taxon>
        <taxon>Alphaproteobacteria</taxon>
        <taxon>Hyphomicrobiales</taxon>
        <taxon>Phreatobacteraceae</taxon>
        <taxon>Phreatobacter</taxon>
    </lineage>
</organism>
<reference evidence="1 2" key="1">
    <citation type="submission" date="2019-04" db="EMBL/GenBank/DDBJ databases">
        <title>Phreatobacter aquaticus sp. nov.</title>
        <authorList>
            <person name="Choi A."/>
        </authorList>
    </citation>
    <scope>NUCLEOTIDE SEQUENCE [LARGE SCALE GENOMIC DNA]</scope>
    <source>
        <strain evidence="1 2">KCTC 52518</strain>
    </source>
</reference>
<keyword evidence="2" id="KW-1185">Reference proteome</keyword>
<gene>
    <name evidence="1" type="ORF">E8M01_27285</name>
</gene>
<evidence type="ECO:0000313" key="1">
    <source>
        <dbReference type="EMBL" id="QCI67605.1"/>
    </source>
</evidence>
<name>A0A4D7B9S6_9HYPH</name>
<protein>
    <submittedName>
        <fullName evidence="1">Uncharacterized protein</fullName>
    </submittedName>
</protein>
<dbReference type="OrthoDB" id="8075301at2"/>
<evidence type="ECO:0000313" key="2">
    <source>
        <dbReference type="Proteomes" id="UP000298781"/>
    </source>
</evidence>
<dbReference type="AlphaFoldDB" id="A0A4D7B9S6"/>
<accession>A0A4D7B9S6</accession>
<dbReference type="RefSeq" id="WP_136963035.1">
    <property type="nucleotide sequence ID" value="NZ_CP039690.1"/>
</dbReference>
<dbReference type="Proteomes" id="UP000298781">
    <property type="component" value="Chromosome"/>
</dbReference>
<dbReference type="KEGG" id="pstg:E8M01_27285"/>